<proteinExistence type="predicted"/>
<reference evidence="1" key="1">
    <citation type="submission" date="2021-10" db="EMBL/GenBank/DDBJ databases">
        <title>Tropical sea cucumber genome reveals ecological adaptation and Cuvierian tubules defense mechanism.</title>
        <authorList>
            <person name="Chen T."/>
        </authorList>
    </citation>
    <scope>NUCLEOTIDE SEQUENCE</scope>
    <source>
        <strain evidence="1">Nanhai2018</strain>
        <tissue evidence="1">Muscle</tissue>
    </source>
</reference>
<sequence length="165" mass="18498">MQVNIYGLPLFKSTNAQFWPILGMIEPRRFKEPFVIGLFYGLSKPSDLDFLKEFVSDAKILMDEGFMYGDKNWKVKISAVVCDAPARAMVEAIKGHGGYGVCDKCVQHGVWLDKVTFPETNAALRTDQSFIDMEDESHHLGLTPLTELGIGMVSTFPADYMHLVC</sequence>
<dbReference type="Proteomes" id="UP001152320">
    <property type="component" value="Chromosome 4"/>
</dbReference>
<dbReference type="EMBL" id="JAIZAY010000004">
    <property type="protein sequence ID" value="KAJ8043844.1"/>
    <property type="molecule type" value="Genomic_DNA"/>
</dbReference>
<dbReference type="AlphaFoldDB" id="A0A9Q1HEZ1"/>
<dbReference type="PANTHER" id="PTHR33053:SF24">
    <property type="entry name" value="TRANSPOSASE DOMAIN-CONTAINING PROTEIN"/>
    <property type="match status" value="1"/>
</dbReference>
<protein>
    <submittedName>
        <fullName evidence="1">Uncharacterized protein</fullName>
    </submittedName>
</protein>
<comment type="caution">
    <text evidence="1">The sequence shown here is derived from an EMBL/GenBank/DDBJ whole genome shotgun (WGS) entry which is preliminary data.</text>
</comment>
<evidence type="ECO:0000313" key="1">
    <source>
        <dbReference type="EMBL" id="KAJ8043844.1"/>
    </source>
</evidence>
<dbReference type="OrthoDB" id="10036512at2759"/>
<keyword evidence="2" id="KW-1185">Reference proteome</keyword>
<gene>
    <name evidence="1" type="ORF">HOLleu_11120</name>
</gene>
<evidence type="ECO:0000313" key="2">
    <source>
        <dbReference type="Proteomes" id="UP001152320"/>
    </source>
</evidence>
<dbReference type="PANTHER" id="PTHR33053">
    <property type="entry name" value="PROTEIN, PUTATIVE-RELATED"/>
    <property type="match status" value="1"/>
</dbReference>
<organism evidence="1 2">
    <name type="scientific">Holothuria leucospilota</name>
    <name type="common">Black long sea cucumber</name>
    <name type="synonym">Mertensiothuria leucospilota</name>
    <dbReference type="NCBI Taxonomy" id="206669"/>
    <lineage>
        <taxon>Eukaryota</taxon>
        <taxon>Metazoa</taxon>
        <taxon>Echinodermata</taxon>
        <taxon>Eleutherozoa</taxon>
        <taxon>Echinozoa</taxon>
        <taxon>Holothuroidea</taxon>
        <taxon>Aspidochirotacea</taxon>
        <taxon>Aspidochirotida</taxon>
        <taxon>Holothuriidae</taxon>
        <taxon>Holothuria</taxon>
    </lineage>
</organism>
<name>A0A9Q1HEZ1_HOLLE</name>
<accession>A0A9Q1HEZ1</accession>